<dbReference type="InterPro" id="IPR026591">
    <property type="entry name" value="Sirtuin_cat_small_dom_sf"/>
</dbReference>
<evidence type="ECO:0000256" key="3">
    <source>
        <dbReference type="ARBA" id="ARBA00022723"/>
    </source>
</evidence>
<dbReference type="AlphaFoldDB" id="A0A6P4ZI74"/>
<feature type="binding site" evidence="12">
    <location>
        <position position="186"/>
    </location>
    <ligand>
        <name>Zn(2+)</name>
        <dbReference type="ChEBI" id="CHEBI:29105"/>
    </ligand>
</feature>
<evidence type="ECO:0000256" key="13">
    <source>
        <dbReference type="SAM" id="MobiDB-lite"/>
    </source>
</evidence>
<keyword evidence="5" id="KW-0520">NAD</keyword>
<feature type="binding site" evidence="12">
    <location>
        <position position="190"/>
    </location>
    <ligand>
        <name>Zn(2+)</name>
        <dbReference type="ChEBI" id="CHEBI:29105"/>
    </ligand>
</feature>
<dbReference type="PROSITE" id="PS50305">
    <property type="entry name" value="SIRTUIN"/>
    <property type="match status" value="1"/>
</dbReference>
<dbReference type="GO" id="GO:0005634">
    <property type="term" value="C:nucleus"/>
    <property type="evidence" value="ECO:0007669"/>
    <property type="project" value="TreeGrafter"/>
</dbReference>
<feature type="binding site" evidence="12">
    <location>
        <position position="214"/>
    </location>
    <ligand>
        <name>Zn(2+)</name>
        <dbReference type="ChEBI" id="CHEBI:29105"/>
    </ligand>
</feature>
<dbReference type="InterPro" id="IPR026590">
    <property type="entry name" value="Ssirtuin_cat_dom"/>
</dbReference>
<comment type="catalytic activity">
    <reaction evidence="10">
        <text>N(6)-hexadecanoyl-L-lysyl-[protein] + NAD(+) + H2O = 2''-O-hexadecanoyl-ADP-D-ribose + nicotinamide + L-lysyl-[protein]</text>
        <dbReference type="Rhea" id="RHEA:70563"/>
        <dbReference type="Rhea" id="RHEA-COMP:9752"/>
        <dbReference type="Rhea" id="RHEA-COMP:14175"/>
        <dbReference type="ChEBI" id="CHEBI:15377"/>
        <dbReference type="ChEBI" id="CHEBI:17154"/>
        <dbReference type="ChEBI" id="CHEBI:29969"/>
        <dbReference type="ChEBI" id="CHEBI:57540"/>
        <dbReference type="ChEBI" id="CHEBI:138936"/>
        <dbReference type="ChEBI" id="CHEBI:189673"/>
    </reaction>
    <physiologicalReaction direction="left-to-right" evidence="10">
        <dbReference type="Rhea" id="RHEA:70564"/>
    </physiologicalReaction>
</comment>
<feature type="compositionally biased region" description="Basic and acidic residues" evidence="13">
    <location>
        <begin position="392"/>
        <end position="409"/>
    </location>
</feature>
<evidence type="ECO:0000313" key="16">
    <source>
        <dbReference type="RefSeq" id="XP_019640900.1"/>
    </source>
</evidence>
<keyword evidence="3 12" id="KW-0479">Metal-binding</keyword>
<evidence type="ECO:0000256" key="10">
    <source>
        <dbReference type="ARBA" id="ARBA00048378"/>
    </source>
</evidence>
<sequence length="444" mass="48161">MSEAEGDSKASESESAAATGDSSTQEKGAGEEAEQMEYFRRLFARTLGLSQEREAAEAEEETPRPQQLLDEVTVEGIAKYIRDGKCRNIIVLTGAGISTSAGIPDFRSPGTGLYDNLQKYNLPSPQAIFEIGFFKPTWCHYFIKLLSLKGLLLRNFTQNIDTLERVAGVPAGAMVEAHGTFYTAHCLGECRKEYTQEWVKEKVFNDEVPRCPECDGVVKPDIVFFGEAMPAKFFPSVLADFPRCDLLIVMGTSLQVQPFASLVDRVPETCPRLLINREKCGQVDPIMRMLGFGGGMEFDSENNYRDVAWLGDCDDGCKALAELLGWKEELEELVNKEHARIEAQIEEDKKTAAKRVPAEGQAVAAAGGSTEGASAAASPDSSRQESTAATADSKDKVAPTSEKTREGKPDSPQADVSPTPGTDGVETKSSGDDPETSEKGSSNL</sequence>
<evidence type="ECO:0000256" key="7">
    <source>
        <dbReference type="ARBA" id="ARBA00041829"/>
    </source>
</evidence>
<organism evidence="15 16">
    <name type="scientific">Branchiostoma belcheri</name>
    <name type="common">Amphioxus</name>
    <dbReference type="NCBI Taxonomy" id="7741"/>
    <lineage>
        <taxon>Eukaryota</taxon>
        <taxon>Metazoa</taxon>
        <taxon>Chordata</taxon>
        <taxon>Cephalochordata</taxon>
        <taxon>Leptocardii</taxon>
        <taxon>Amphioxiformes</taxon>
        <taxon>Branchiostomatidae</taxon>
        <taxon>Branchiostoma</taxon>
    </lineage>
</organism>
<feature type="compositionally biased region" description="Polar residues" evidence="13">
    <location>
        <begin position="379"/>
        <end position="390"/>
    </location>
</feature>
<dbReference type="InterPro" id="IPR003000">
    <property type="entry name" value="Sirtuin"/>
</dbReference>
<dbReference type="Gene3D" id="3.40.50.1220">
    <property type="entry name" value="TPP-binding domain"/>
    <property type="match status" value="1"/>
</dbReference>
<feature type="compositionally biased region" description="Low complexity" evidence="13">
    <location>
        <begin position="362"/>
        <end position="378"/>
    </location>
</feature>
<feature type="domain" description="Deacetylase sirtuin-type" evidence="14">
    <location>
        <begin position="67"/>
        <end position="327"/>
    </location>
</feature>
<dbReference type="Gene3D" id="3.30.1600.10">
    <property type="entry name" value="SIR2/SIRT2 'Small Domain"/>
    <property type="match status" value="1"/>
</dbReference>
<dbReference type="GO" id="GO:0017136">
    <property type="term" value="F:histone deacetylase activity, NAD-dependent"/>
    <property type="evidence" value="ECO:0007669"/>
    <property type="project" value="TreeGrafter"/>
</dbReference>
<evidence type="ECO:0000313" key="15">
    <source>
        <dbReference type="Proteomes" id="UP000515135"/>
    </source>
</evidence>
<dbReference type="InterPro" id="IPR050134">
    <property type="entry name" value="NAD-dep_sirtuin_deacylases"/>
</dbReference>
<dbReference type="GO" id="GO:0046872">
    <property type="term" value="F:metal ion binding"/>
    <property type="evidence" value="ECO:0007669"/>
    <property type="project" value="UniProtKB-KW"/>
</dbReference>
<dbReference type="Proteomes" id="UP000515135">
    <property type="component" value="Unplaced"/>
</dbReference>
<keyword evidence="4 12" id="KW-0862">Zinc</keyword>
<keyword evidence="15" id="KW-1185">Reference proteome</keyword>
<dbReference type="FunFam" id="3.40.50.1220:FF:000005">
    <property type="entry name" value="NAD-dependent deacetylase sirtuin-2"/>
    <property type="match status" value="1"/>
</dbReference>
<keyword evidence="2" id="KW-0808">Transferase</keyword>
<feature type="binding site" evidence="12">
    <location>
        <position position="211"/>
    </location>
    <ligand>
        <name>Zn(2+)</name>
        <dbReference type="ChEBI" id="CHEBI:29105"/>
    </ligand>
</feature>
<feature type="active site" description="Proton acceptor" evidence="12">
    <location>
        <position position="178"/>
    </location>
</feature>
<name>A0A6P4ZI74_BRABE</name>
<dbReference type="SUPFAM" id="SSF52467">
    <property type="entry name" value="DHS-like NAD/FAD-binding domain"/>
    <property type="match status" value="1"/>
</dbReference>
<dbReference type="InterPro" id="IPR029035">
    <property type="entry name" value="DHS-like_NAD/FAD-binding_dom"/>
</dbReference>
<comment type="catalytic activity">
    <reaction evidence="11">
        <text>N(6)-tetradecanoyl-L-lysyl-[protein] + NAD(+) + H2O = 2''-O-tetradecanoyl-ADP-D-ribose + nicotinamide + L-lysyl-[protein]</text>
        <dbReference type="Rhea" id="RHEA:70567"/>
        <dbReference type="Rhea" id="RHEA-COMP:9752"/>
        <dbReference type="Rhea" id="RHEA-COMP:15437"/>
        <dbReference type="ChEBI" id="CHEBI:15377"/>
        <dbReference type="ChEBI" id="CHEBI:17154"/>
        <dbReference type="ChEBI" id="CHEBI:29969"/>
        <dbReference type="ChEBI" id="CHEBI:57540"/>
        <dbReference type="ChEBI" id="CHEBI:141129"/>
        <dbReference type="ChEBI" id="CHEBI:189674"/>
    </reaction>
    <physiologicalReaction direction="left-to-right" evidence="11">
        <dbReference type="Rhea" id="RHEA:70568"/>
    </physiologicalReaction>
</comment>
<dbReference type="Pfam" id="PF02146">
    <property type="entry name" value="SIR2"/>
    <property type="match status" value="1"/>
</dbReference>
<gene>
    <name evidence="16" type="primary">LOC109482575</name>
</gene>
<dbReference type="RefSeq" id="XP_019640900.1">
    <property type="nucleotide sequence ID" value="XM_019785341.1"/>
</dbReference>
<evidence type="ECO:0000256" key="12">
    <source>
        <dbReference type="PROSITE-ProRule" id="PRU00236"/>
    </source>
</evidence>
<feature type="region of interest" description="Disordered" evidence="13">
    <location>
        <begin position="1"/>
        <end position="35"/>
    </location>
</feature>
<evidence type="ECO:0000256" key="2">
    <source>
        <dbReference type="ARBA" id="ARBA00022679"/>
    </source>
</evidence>
<dbReference type="GO" id="GO:0070403">
    <property type="term" value="F:NAD+ binding"/>
    <property type="evidence" value="ECO:0007669"/>
    <property type="project" value="InterPro"/>
</dbReference>
<evidence type="ECO:0000256" key="5">
    <source>
        <dbReference type="ARBA" id="ARBA00023027"/>
    </source>
</evidence>
<feature type="compositionally biased region" description="Basic and acidic residues" evidence="13">
    <location>
        <begin position="1"/>
        <end position="12"/>
    </location>
</feature>
<accession>A0A6P4ZI74</accession>
<evidence type="ECO:0000256" key="1">
    <source>
        <dbReference type="ARBA" id="ARBA00001947"/>
    </source>
</evidence>
<comment type="cofactor">
    <cofactor evidence="1">
        <name>Zn(2+)</name>
        <dbReference type="ChEBI" id="CHEBI:29105"/>
    </cofactor>
</comment>
<evidence type="ECO:0000256" key="9">
    <source>
        <dbReference type="ARBA" id="ARBA00043039"/>
    </source>
</evidence>
<protein>
    <recommendedName>
        <fullName evidence="6">NAD-dependent protein deacetylase sirtuin-2</fullName>
    </recommendedName>
    <alternativeName>
        <fullName evidence="8">NAD-dependent protein defatty-acylase sirtuin-2</fullName>
    </alternativeName>
    <alternativeName>
        <fullName evidence="9">Regulatory protein SIR2 homolog 2</fullName>
    </alternativeName>
    <alternativeName>
        <fullName evidence="7">SIR2-like protein 2</fullName>
    </alternativeName>
</protein>
<dbReference type="GeneID" id="109482575"/>
<evidence type="ECO:0000256" key="11">
    <source>
        <dbReference type="ARBA" id="ARBA00048905"/>
    </source>
</evidence>
<evidence type="ECO:0000256" key="4">
    <source>
        <dbReference type="ARBA" id="ARBA00022833"/>
    </source>
</evidence>
<proteinExistence type="predicted"/>
<dbReference type="PANTHER" id="PTHR11085:SF6">
    <property type="entry name" value="NAD-DEPENDENT PROTEIN DEACETYLASE SIRTUIN-2"/>
    <property type="match status" value="1"/>
</dbReference>
<evidence type="ECO:0000259" key="14">
    <source>
        <dbReference type="PROSITE" id="PS50305"/>
    </source>
</evidence>
<dbReference type="OrthoDB" id="420264at2759"/>
<reference evidence="16" key="1">
    <citation type="submission" date="2025-08" db="UniProtKB">
        <authorList>
            <consortium name="RefSeq"/>
        </authorList>
    </citation>
    <scope>IDENTIFICATION</scope>
    <source>
        <tissue evidence="16">Gonad</tissue>
    </source>
</reference>
<dbReference type="PANTHER" id="PTHR11085">
    <property type="entry name" value="NAD-DEPENDENT PROTEIN DEACYLASE SIRTUIN-5, MITOCHONDRIAL-RELATED"/>
    <property type="match status" value="1"/>
</dbReference>
<feature type="compositionally biased region" description="Low complexity" evidence="13">
    <location>
        <begin position="13"/>
        <end position="23"/>
    </location>
</feature>
<evidence type="ECO:0000256" key="6">
    <source>
        <dbReference type="ARBA" id="ARBA00040697"/>
    </source>
</evidence>
<evidence type="ECO:0000256" key="8">
    <source>
        <dbReference type="ARBA" id="ARBA00042077"/>
    </source>
</evidence>
<feature type="region of interest" description="Disordered" evidence="13">
    <location>
        <begin position="348"/>
        <end position="444"/>
    </location>
</feature>